<protein>
    <submittedName>
        <fullName evidence="1">2-oxoisovalerate dehydrogenase</fullName>
    </submittedName>
</protein>
<dbReference type="Gene3D" id="3.30.160.250">
    <property type="match status" value="1"/>
</dbReference>
<evidence type="ECO:0000313" key="1">
    <source>
        <dbReference type="EMBL" id="HGV97399.1"/>
    </source>
</evidence>
<sequence>MKKKIDKEIIFIVEESLDGGYEAHALGYSIFTEAETLEELRLAIKDAVKCHFSKGKAPSIIRMHIVKDELIPA</sequence>
<dbReference type="AlphaFoldDB" id="A0A7C4XUB2"/>
<accession>A0A7C4XUB2</accession>
<reference evidence="1" key="1">
    <citation type="journal article" date="2020" name="mSystems">
        <title>Genome- and Community-Level Interaction Insights into Carbon Utilization and Element Cycling Functions of Hydrothermarchaeota in Hydrothermal Sediment.</title>
        <authorList>
            <person name="Zhou Z."/>
            <person name="Liu Y."/>
            <person name="Xu W."/>
            <person name="Pan J."/>
            <person name="Luo Z.H."/>
            <person name="Li M."/>
        </authorList>
    </citation>
    <scope>NUCLEOTIDE SEQUENCE [LARGE SCALE GENOMIC DNA]</scope>
    <source>
        <strain evidence="1">SpSt-774</strain>
    </source>
</reference>
<comment type="caution">
    <text evidence="1">The sequence shown here is derived from an EMBL/GenBank/DDBJ whole genome shotgun (WGS) entry which is preliminary data.</text>
</comment>
<proteinExistence type="predicted"/>
<gene>
    <name evidence="1" type="ORF">ENV60_03770</name>
</gene>
<dbReference type="EMBL" id="DTGZ01000070">
    <property type="protein sequence ID" value="HGV97399.1"/>
    <property type="molecule type" value="Genomic_DNA"/>
</dbReference>
<organism evidence="1">
    <name type="scientific">candidate division WOR-3 bacterium</name>
    <dbReference type="NCBI Taxonomy" id="2052148"/>
    <lineage>
        <taxon>Bacteria</taxon>
        <taxon>Bacteria division WOR-3</taxon>
    </lineage>
</organism>
<name>A0A7C4XUB2_UNCW3</name>